<accession>A0A835ECD8</accession>
<feature type="domain" description="No apical meristem-associated C-terminal" evidence="2">
    <location>
        <begin position="202"/>
        <end position="344"/>
    </location>
</feature>
<feature type="compositionally biased region" description="Basic and acidic residues" evidence="1">
    <location>
        <begin position="227"/>
        <end position="265"/>
    </location>
</feature>
<comment type="caution">
    <text evidence="3">The sequence shown here is derived from an EMBL/GenBank/DDBJ whole genome shotgun (WGS) entry which is preliminary data.</text>
</comment>
<dbReference type="PANTHER" id="PTHR45224:SF15">
    <property type="entry name" value="OS10G0563100 PROTEIN"/>
    <property type="match status" value="1"/>
</dbReference>
<protein>
    <recommendedName>
        <fullName evidence="2">No apical meristem-associated C-terminal domain-containing protein</fullName>
    </recommendedName>
</protein>
<dbReference type="EMBL" id="JACEFO010002196">
    <property type="protein sequence ID" value="KAF8674757.1"/>
    <property type="molecule type" value="Genomic_DNA"/>
</dbReference>
<reference evidence="3" key="1">
    <citation type="submission" date="2020-07" db="EMBL/GenBank/DDBJ databases">
        <title>Genome sequence and genetic diversity analysis of an under-domesticated orphan crop, white fonio (Digitaria exilis).</title>
        <authorList>
            <person name="Bennetzen J.L."/>
            <person name="Chen S."/>
            <person name="Ma X."/>
            <person name="Wang X."/>
            <person name="Yssel A.E.J."/>
            <person name="Chaluvadi S.R."/>
            <person name="Johnson M."/>
            <person name="Gangashetty P."/>
            <person name="Hamidou F."/>
            <person name="Sanogo M.D."/>
            <person name="Zwaenepoel A."/>
            <person name="Wallace J."/>
            <person name="Van De Peer Y."/>
            <person name="Van Deynze A."/>
        </authorList>
    </citation>
    <scope>NUCLEOTIDE SEQUENCE</scope>
    <source>
        <tissue evidence="3">Leaves</tissue>
    </source>
</reference>
<gene>
    <name evidence="3" type="ORF">HU200_048039</name>
</gene>
<feature type="region of interest" description="Disordered" evidence="1">
    <location>
        <begin position="89"/>
        <end position="127"/>
    </location>
</feature>
<keyword evidence="4" id="KW-1185">Reference proteome</keyword>
<dbReference type="AlphaFoldDB" id="A0A835ECD8"/>
<evidence type="ECO:0000313" key="3">
    <source>
        <dbReference type="EMBL" id="KAF8674757.1"/>
    </source>
</evidence>
<evidence type="ECO:0000256" key="1">
    <source>
        <dbReference type="SAM" id="MobiDB-lite"/>
    </source>
</evidence>
<dbReference type="PANTHER" id="PTHR45224">
    <property type="entry name" value="OS01G0527900 PROTEIN-RELATED"/>
    <property type="match status" value="1"/>
</dbReference>
<sequence>MAPLPLQATGSTTPLPDVVARDLGDGVPPPVGQPGWWSGSLPQVTPRGTMSPNCGMDYYPPGGFMSYFQAGQQPFPPLHVPFPAPWPPVSKEFQHAPPSSDLGAQPDEARSKGKTKQTRKKGGKTIINIDDGNDVRTAKRLVFEPDEDLRLVSAWLFHSNDPINGNCKKNESYWGDVHAQYNSTTPTNRRRQFYLDDYKEGPFTVLHCWKVLRDEPKWLAILEDQDKSNKMSADDESNKRSLDDGDLLRDISEKERPMGTKEAKKQRNGKGGVKNVDAGLHEELKKYMDIQAGAKQRHEDFIETQRRISSEKVEAAKLRREAALLESYQKLMSMDTKEMTEDMRAEHAIGLKFIREKLVGNTN</sequence>
<dbReference type="InterPro" id="IPR029466">
    <property type="entry name" value="NAM-associated_C"/>
</dbReference>
<evidence type="ECO:0000313" key="4">
    <source>
        <dbReference type="Proteomes" id="UP000636709"/>
    </source>
</evidence>
<evidence type="ECO:0000259" key="2">
    <source>
        <dbReference type="Pfam" id="PF14303"/>
    </source>
</evidence>
<name>A0A835ECD8_9POAL</name>
<dbReference type="Pfam" id="PF14303">
    <property type="entry name" value="NAM-associated"/>
    <property type="match status" value="1"/>
</dbReference>
<feature type="compositionally biased region" description="Basic residues" evidence="1">
    <location>
        <begin position="112"/>
        <end position="123"/>
    </location>
</feature>
<feature type="region of interest" description="Disordered" evidence="1">
    <location>
        <begin position="227"/>
        <end position="275"/>
    </location>
</feature>
<organism evidence="3 4">
    <name type="scientific">Digitaria exilis</name>
    <dbReference type="NCBI Taxonomy" id="1010633"/>
    <lineage>
        <taxon>Eukaryota</taxon>
        <taxon>Viridiplantae</taxon>
        <taxon>Streptophyta</taxon>
        <taxon>Embryophyta</taxon>
        <taxon>Tracheophyta</taxon>
        <taxon>Spermatophyta</taxon>
        <taxon>Magnoliopsida</taxon>
        <taxon>Liliopsida</taxon>
        <taxon>Poales</taxon>
        <taxon>Poaceae</taxon>
        <taxon>PACMAD clade</taxon>
        <taxon>Panicoideae</taxon>
        <taxon>Panicodae</taxon>
        <taxon>Paniceae</taxon>
        <taxon>Anthephorinae</taxon>
        <taxon>Digitaria</taxon>
    </lineage>
</organism>
<dbReference type="Proteomes" id="UP000636709">
    <property type="component" value="Unassembled WGS sequence"/>
</dbReference>
<proteinExistence type="predicted"/>